<comment type="caution">
    <text evidence="1">The sequence shown here is derived from an EMBL/GenBank/DDBJ whole genome shotgun (WGS) entry which is preliminary data.</text>
</comment>
<organism evidence="1 2">
    <name type="scientific">Salix brachista</name>
    <dbReference type="NCBI Taxonomy" id="2182728"/>
    <lineage>
        <taxon>Eukaryota</taxon>
        <taxon>Viridiplantae</taxon>
        <taxon>Streptophyta</taxon>
        <taxon>Embryophyta</taxon>
        <taxon>Tracheophyta</taxon>
        <taxon>Spermatophyta</taxon>
        <taxon>Magnoliopsida</taxon>
        <taxon>eudicotyledons</taxon>
        <taxon>Gunneridae</taxon>
        <taxon>Pentapetalae</taxon>
        <taxon>rosids</taxon>
        <taxon>fabids</taxon>
        <taxon>Malpighiales</taxon>
        <taxon>Salicaceae</taxon>
        <taxon>Saliceae</taxon>
        <taxon>Salix</taxon>
    </lineage>
</organism>
<sequence length="166" mass="18938">MALTHNFNHIFPIFSSSSKHKHALTTTLPFSLKTHTNFFSTNISSRIHNLQSPLPTFTRRLFLPSVSGIWDALTGGNNNPREAVMAIRRGMLLFRQGDVLGSLVEFDKAIELDTRQKACKFLGILIVCFLRVVENVDLMRIMMKLCGGCDLDLWQRGLSLYYVDRY</sequence>
<reference evidence="2" key="1">
    <citation type="journal article" date="2019" name="Gigascience">
        <title>De novo genome assembly of the endangered Acer yangbiense, a plant species with extremely small populations endemic to Yunnan Province, China.</title>
        <authorList>
            <person name="Yang J."/>
            <person name="Wariss H.M."/>
            <person name="Tao L."/>
            <person name="Zhang R."/>
            <person name="Yun Q."/>
            <person name="Hollingsworth P."/>
            <person name="Dao Z."/>
            <person name="Luo G."/>
            <person name="Guo H."/>
            <person name="Ma Y."/>
            <person name="Sun W."/>
        </authorList>
    </citation>
    <scope>NUCLEOTIDE SEQUENCE [LARGE SCALE GENOMIC DNA]</scope>
    <source>
        <strain evidence="2">cv. br00</strain>
    </source>
</reference>
<evidence type="ECO:0000313" key="2">
    <source>
        <dbReference type="Proteomes" id="UP000326939"/>
    </source>
</evidence>
<name>A0A5N5KFT2_9ROSI</name>
<dbReference type="PANTHER" id="PTHR47908:SF2">
    <property type="entry name" value="TETRATRICOPEPTIDE REPEAT (TPR)-LIKE SUPERFAMILY PROTEIN"/>
    <property type="match status" value="1"/>
</dbReference>
<dbReference type="AlphaFoldDB" id="A0A5N5KFT2"/>
<proteinExistence type="predicted"/>
<accession>A0A5N5KFT2</accession>
<dbReference type="PANTHER" id="PTHR47908">
    <property type="match status" value="1"/>
</dbReference>
<dbReference type="Proteomes" id="UP000326939">
    <property type="component" value="Chromosome 13"/>
</dbReference>
<evidence type="ECO:0000313" key="1">
    <source>
        <dbReference type="EMBL" id="KAB5529187.1"/>
    </source>
</evidence>
<gene>
    <name evidence="1" type="ORF">DKX38_019268</name>
</gene>
<protein>
    <submittedName>
        <fullName evidence="1">Uncharacterized protein</fullName>
    </submittedName>
</protein>
<dbReference type="GO" id="GO:0009507">
    <property type="term" value="C:chloroplast"/>
    <property type="evidence" value="ECO:0007669"/>
    <property type="project" value="TreeGrafter"/>
</dbReference>
<keyword evidence="2" id="KW-1185">Reference proteome</keyword>
<dbReference type="EMBL" id="VDCV01000013">
    <property type="protein sequence ID" value="KAB5529187.1"/>
    <property type="molecule type" value="Genomic_DNA"/>
</dbReference>